<evidence type="ECO:0000313" key="2">
    <source>
        <dbReference type="Proteomes" id="UP000272155"/>
    </source>
</evidence>
<dbReference type="EMBL" id="KC131130">
    <property type="protein sequence ID" value="AGB07211.1"/>
    <property type="molecule type" value="Genomic_DNA"/>
</dbReference>
<organism evidence="1 2">
    <name type="scientific">Vibrio phage VP4B</name>
    <dbReference type="NCBI Taxonomy" id="1262540"/>
    <lineage>
        <taxon>Viruses</taxon>
        <taxon>Duplodnaviria</taxon>
        <taxon>Heunggongvirae</taxon>
        <taxon>Uroviricota</taxon>
        <taxon>Caudoviricetes</taxon>
        <taxon>Chimalliviridae</taxon>
        <taxon>Gorgonvirinae</taxon>
        <taxon>Tidunavirus</taxon>
        <taxon>Tidunavirus VP4B</taxon>
    </lineage>
</organism>
<evidence type="ECO:0000313" key="1">
    <source>
        <dbReference type="EMBL" id="AGB07211.1"/>
    </source>
</evidence>
<proteinExistence type="predicted"/>
<dbReference type="RefSeq" id="YP_009626073.1">
    <property type="nucleotide sequence ID" value="NC_042136.1"/>
</dbReference>
<dbReference type="OrthoDB" id="35337at10239"/>
<reference evidence="1 2" key="1">
    <citation type="submission" date="2012-11" db="EMBL/GenBank/DDBJ databases">
        <title>Complete genome sequence of a novel phiKZ-like Vibrio phage.</title>
        <authorList>
            <person name="Luo Z."/>
            <person name="Yu Y."/>
        </authorList>
    </citation>
    <scope>NUCLEOTIDE SEQUENCE [LARGE SCALE GENOMIC DNA]</scope>
</reference>
<dbReference type="KEGG" id="vg:40102973"/>
<accession>V9M068</accession>
<keyword evidence="2" id="KW-1185">Reference proteome</keyword>
<dbReference type="GeneID" id="40102973"/>
<name>V9M068_9CAUD</name>
<protein>
    <submittedName>
        <fullName evidence="1">Uncharacterized protein</fullName>
    </submittedName>
</protein>
<dbReference type="Proteomes" id="UP000272155">
    <property type="component" value="Segment"/>
</dbReference>
<sequence length="150" mass="17371">MIATTDTYLTVYVNINNQWNYPLDSFMVVVEHLVDFLIEGKMTPEDSLTSLSYLVDYQVECTYHPGISTDLSDYYIMTQIENRFFELYETAKELLSIILSEHPELRSMYTFNIEDVNIVKQNDEWALLAITGKPFVRSLLCPPPIPPLCT</sequence>